<sequence>MTAAADLRPGLADPVLDGQAVFRTVLKALSFPGRIQPLPVALTPPPPLNPAAAAVLLALADLDAPVWLDPALDTPAVRAWLRFHAGCPIVEARWQGAFAVVPADGEMDGFATGTPEFPETSTTVIVQVAALTEDAGPTLTGPGIADTARVSAPGLAPEFWPALAANAALFPQGIDVILAAPDRIAALPRTTRITE</sequence>
<evidence type="ECO:0000313" key="1">
    <source>
        <dbReference type="EMBL" id="SOD94109.1"/>
    </source>
</evidence>
<dbReference type="RefSeq" id="WP_097278783.1">
    <property type="nucleotide sequence ID" value="NZ_OCNJ01000003.1"/>
</dbReference>
<dbReference type="NCBIfam" id="TIGR03292">
    <property type="entry name" value="PhnH_redo"/>
    <property type="match status" value="1"/>
</dbReference>
<accession>A0A286GG59</accession>
<dbReference type="InterPro" id="IPR038058">
    <property type="entry name" value="PhnH-like_sp"/>
</dbReference>
<dbReference type="InterPro" id="IPR008772">
    <property type="entry name" value="Phosphonate_metab_PhnH"/>
</dbReference>
<dbReference type="Gene3D" id="3.40.50.11310">
    <property type="entry name" value="Bacterial phosphonate metabolism protein PhnH"/>
    <property type="match status" value="1"/>
</dbReference>
<dbReference type="SUPFAM" id="SSF159709">
    <property type="entry name" value="PhnH-like"/>
    <property type="match status" value="1"/>
</dbReference>
<dbReference type="GO" id="GO:0019634">
    <property type="term" value="P:organic phosphonate metabolic process"/>
    <property type="evidence" value="ECO:0007669"/>
    <property type="project" value="InterPro"/>
</dbReference>
<dbReference type="Proteomes" id="UP000219621">
    <property type="component" value="Unassembled WGS sequence"/>
</dbReference>
<dbReference type="AlphaFoldDB" id="A0A286GG59"/>
<dbReference type="OrthoDB" id="9814509at2"/>
<evidence type="ECO:0000313" key="2">
    <source>
        <dbReference type="Proteomes" id="UP000219621"/>
    </source>
</evidence>
<dbReference type="EMBL" id="OCNJ01000003">
    <property type="protein sequence ID" value="SOD94109.1"/>
    <property type="molecule type" value="Genomic_DNA"/>
</dbReference>
<name>A0A286GG59_9PROT</name>
<organism evidence="1 2">
    <name type="scientific">Caenispirillum bisanense</name>
    <dbReference type="NCBI Taxonomy" id="414052"/>
    <lineage>
        <taxon>Bacteria</taxon>
        <taxon>Pseudomonadati</taxon>
        <taxon>Pseudomonadota</taxon>
        <taxon>Alphaproteobacteria</taxon>
        <taxon>Rhodospirillales</taxon>
        <taxon>Novispirillaceae</taxon>
        <taxon>Caenispirillum</taxon>
    </lineage>
</organism>
<dbReference type="Pfam" id="PF05845">
    <property type="entry name" value="PhnH"/>
    <property type="match status" value="1"/>
</dbReference>
<dbReference type="PIRSF" id="PIRSF020680">
    <property type="entry name" value="PhnH"/>
    <property type="match status" value="1"/>
</dbReference>
<reference evidence="1 2" key="1">
    <citation type="submission" date="2017-09" db="EMBL/GenBank/DDBJ databases">
        <authorList>
            <person name="Ehlers B."/>
            <person name="Leendertz F.H."/>
        </authorList>
    </citation>
    <scope>NUCLEOTIDE SEQUENCE [LARGE SCALE GENOMIC DNA]</scope>
    <source>
        <strain evidence="1 2">USBA 140</strain>
    </source>
</reference>
<proteinExistence type="predicted"/>
<keyword evidence="2" id="KW-1185">Reference proteome</keyword>
<gene>
    <name evidence="1" type="ORF">SAMN05421508_103358</name>
</gene>
<protein>
    <submittedName>
        <fullName evidence="1">Alpha-D-ribose 1-methylphosphonate 5-triphosphate synthase subunit PhnH</fullName>
    </submittedName>
</protein>